<protein>
    <recommendedName>
        <fullName evidence="3">DUF3820 family protein</fullName>
    </recommendedName>
</protein>
<dbReference type="Pfam" id="PF12843">
    <property type="entry name" value="QSregVF_b"/>
    <property type="match status" value="1"/>
</dbReference>
<dbReference type="EMBL" id="QKYV01000006">
    <property type="protein sequence ID" value="PZW39160.1"/>
    <property type="molecule type" value="Genomic_DNA"/>
</dbReference>
<evidence type="ECO:0000313" key="2">
    <source>
        <dbReference type="Proteomes" id="UP000249542"/>
    </source>
</evidence>
<reference evidence="1 2" key="1">
    <citation type="submission" date="2018-06" db="EMBL/GenBank/DDBJ databases">
        <title>Genomic Encyclopedia of Archaeal and Bacterial Type Strains, Phase II (KMG-II): from individual species to whole genera.</title>
        <authorList>
            <person name="Goeker M."/>
        </authorList>
    </citation>
    <scope>NUCLEOTIDE SEQUENCE [LARGE SCALE GENOMIC DNA]</scope>
    <source>
        <strain evidence="1 2">DSM 15361</strain>
    </source>
</reference>
<dbReference type="RefSeq" id="WP_111541581.1">
    <property type="nucleotide sequence ID" value="NZ_QKYV01000006.1"/>
</dbReference>
<keyword evidence="2" id="KW-1185">Reference proteome</keyword>
<dbReference type="InterPro" id="IPR024530">
    <property type="entry name" value="QSregVF_b"/>
</dbReference>
<gene>
    <name evidence="1" type="ORF">LX95_02301</name>
</gene>
<evidence type="ECO:0008006" key="3">
    <source>
        <dbReference type="Google" id="ProtNLM"/>
    </source>
</evidence>
<organism evidence="1 2">
    <name type="scientific">Mesonia algae</name>
    <dbReference type="NCBI Taxonomy" id="213248"/>
    <lineage>
        <taxon>Bacteria</taxon>
        <taxon>Pseudomonadati</taxon>
        <taxon>Bacteroidota</taxon>
        <taxon>Flavobacteriia</taxon>
        <taxon>Flavobacteriales</taxon>
        <taxon>Flavobacteriaceae</taxon>
        <taxon>Mesonia</taxon>
    </lineage>
</organism>
<sequence>MIPGLEPKDLIKLAYAKMYFGKYKNWYLSDIPEPYYTWFSQKGFPENSLGKQLKAVHELKINGLEVLLKDIRKKYPKPL</sequence>
<dbReference type="AlphaFoldDB" id="A0A2W7JUN5"/>
<name>A0A2W7JUN5_9FLAO</name>
<comment type="caution">
    <text evidence="1">The sequence shown here is derived from an EMBL/GenBank/DDBJ whole genome shotgun (WGS) entry which is preliminary data.</text>
</comment>
<accession>A0A2W7JUN5</accession>
<proteinExistence type="predicted"/>
<dbReference type="Proteomes" id="UP000249542">
    <property type="component" value="Unassembled WGS sequence"/>
</dbReference>
<evidence type="ECO:0000313" key="1">
    <source>
        <dbReference type="EMBL" id="PZW39160.1"/>
    </source>
</evidence>